<gene>
    <name evidence="2" type="ORF">K1X13_14075</name>
</gene>
<dbReference type="InterPro" id="IPR004919">
    <property type="entry name" value="GmrSD_N"/>
</dbReference>
<sequence length="759" mass="86042">MSDRGMTGYRTSFHRMFGEQVAGAPSVDQVEIPLIQRDYAQGRQDARTNAIRGTFLDALHTALTEDVAVGLDFIYGEVRDGKFEPLDGQQRLTTLFLLHWYVAFRRGGLDGRQPWASFTYATRPSARLFCERIVKYPPPSDLAGPPSAWITDQSWYLHLWRFDPTIRAMLVTLDAIAERFSDEDAEELWTRLTDDTHPAIWFQLLPIDEMGAAEDLYIKMNSRGKPLTAFEAFKAHLGQLVAESGAADDFGHKIDGVWTDLFWPYRGDNDIVDDEFMRYFDFLVEVCEWRENRIRGEEVLTPEQRINALLSCSNPRRKEHLDFICAAFDTWVADRTIADVFADLFKSSIEGDGVRLFGAPSTDLFHACCERYGATRGTTRLFSLTDTLLLFAVLTHRIDKTEDARTRLRSLRNVNEASQFEMRVQNMPKFIAEVAEFMHSGDLASLATFNQNQVADENAKRALRGRHPELAASLARLEDHNILRGTLSAFDLGSSIEARAGAFEAVFDPKHWPLLTGALLATGEYQRDYPDSDRHRFGSPTTESVWRLLLVDRGDRVALTRARTVLGKLLDRVAGSNAETDVSLCAISDEFINDRSAKNHYDWRYYLVRYSTMREGNSGIYYGAAERLGYELTMLRKTVQRSWYRDAYLYAIWCRAGQPSEAEDPWFYGYSTTPRWMKLTRSGVGLRSVPTGIAIQVPASPEAKEILEKVLQGTAGAVPSDDEWLLSIPQVDLNDELIDSVDRVQVGARFLQDLINAGL</sequence>
<evidence type="ECO:0000313" key="2">
    <source>
        <dbReference type="EMBL" id="MBY9075957.1"/>
    </source>
</evidence>
<dbReference type="EMBL" id="JAIEZQ010000002">
    <property type="protein sequence ID" value="MBY9075957.1"/>
    <property type="molecule type" value="Genomic_DNA"/>
</dbReference>
<keyword evidence="3" id="KW-1185">Reference proteome</keyword>
<evidence type="ECO:0000259" key="1">
    <source>
        <dbReference type="Pfam" id="PF03235"/>
    </source>
</evidence>
<dbReference type="RefSeq" id="WP_221025646.1">
    <property type="nucleotide sequence ID" value="NZ_JAIEZQ010000002.1"/>
</dbReference>
<accession>A0ABS7RN52</accession>
<reference evidence="2 3" key="1">
    <citation type="submission" date="2021-08" db="EMBL/GenBank/DDBJ databases">
        <title>Nocardioides bacterium WL0053 sp. nov., isolated from the sediment.</title>
        <authorList>
            <person name="Wang L."/>
            <person name="Zhang D."/>
            <person name="Zhang A."/>
        </authorList>
    </citation>
    <scope>NUCLEOTIDE SEQUENCE [LARGE SCALE GENOMIC DNA]</scope>
    <source>
        <strain evidence="2 3">WL0053</strain>
    </source>
</reference>
<name>A0ABS7RN52_9ACTN</name>
<evidence type="ECO:0000313" key="3">
    <source>
        <dbReference type="Proteomes" id="UP000754710"/>
    </source>
</evidence>
<dbReference type="Pfam" id="PF03235">
    <property type="entry name" value="GmrSD_N"/>
    <property type="match status" value="1"/>
</dbReference>
<dbReference type="Proteomes" id="UP000754710">
    <property type="component" value="Unassembled WGS sequence"/>
</dbReference>
<organism evidence="2 3">
    <name type="scientific">Nocardioides jiangsuensis</name>
    <dbReference type="NCBI Taxonomy" id="2866161"/>
    <lineage>
        <taxon>Bacteria</taxon>
        <taxon>Bacillati</taxon>
        <taxon>Actinomycetota</taxon>
        <taxon>Actinomycetes</taxon>
        <taxon>Propionibacteriales</taxon>
        <taxon>Nocardioidaceae</taxon>
        <taxon>Nocardioides</taxon>
    </lineage>
</organism>
<feature type="domain" description="GmrSD restriction endonucleases N-terminal" evidence="1">
    <location>
        <begin position="30"/>
        <end position="237"/>
    </location>
</feature>
<comment type="caution">
    <text evidence="2">The sequence shown here is derived from an EMBL/GenBank/DDBJ whole genome shotgun (WGS) entry which is preliminary data.</text>
</comment>
<proteinExistence type="predicted"/>
<protein>
    <submittedName>
        <fullName evidence="2">DUF262 domain-containing protein</fullName>
    </submittedName>
</protein>